<dbReference type="Pfam" id="PF25023">
    <property type="entry name" value="TEN_YD-shell"/>
    <property type="match status" value="1"/>
</dbReference>
<dbReference type="Gene3D" id="2.120.10.30">
    <property type="entry name" value="TolB, C-terminal domain"/>
    <property type="match status" value="3"/>
</dbReference>
<dbReference type="SUPFAM" id="SSF63825">
    <property type="entry name" value="YWTD domain"/>
    <property type="match status" value="1"/>
</dbReference>
<dbReference type="Gene3D" id="2.180.10.10">
    <property type="entry name" value="RHS repeat-associated core"/>
    <property type="match status" value="2"/>
</dbReference>
<dbReference type="Pfam" id="PF23093">
    <property type="entry name" value="GBD_Tenm3"/>
    <property type="match status" value="1"/>
</dbReference>
<feature type="domain" description="EGF-like" evidence="14">
    <location>
        <begin position="579"/>
        <end position="612"/>
    </location>
</feature>
<sequence length="2651" mass="297329">MNGLDRCFFDQRESQQHGDDCGYSYISLGRLHPYGSGSGSSSGSGRRRTRRGLSDSPTAPTTPTSASDNASDATLTDSELPLARDSTLLVQNGMLRSTYDRPDHERCLLEGTRPPPDVPPRNPTMSRLNGRITGNPADLVDFEPSCLVRTPSGNFYVPSGDIQKNPSMDYKSNSSCSSPGKQEKGTLERMDRSDRHPAFGVPVPVLPVRNNLRATHFPPAASRFHFRKGLSSRCSWKCTAIVFIVLFVLLLSIASYMSASYFTDNWSYQNPKPCSVIVGDTTDKFPASKVPTIESTNKSLTRPSQTSTSSSSGSVRTFPMQSFPPDGTTFTQITLGEKLSKEIPPYSYWNMQFYQSEAAYVKFDYMIPRGASIGVYARRNALPTHTQYHFLEVLSGFKARTTRASHPSVKKEVTHYMEQGHWFLSLYNDDGDPQEISFIAMVADDMTHNCPNGCSGKGECLMGHCQCQPGFGGDDCSESVCPVLCSQRGEYINGECQCNPGWKGKECSLRHDECEVPDCNGHGHCVNGKCSCVRGYKGKFCEEVDCPHPTCSGHGFCIEGACVCKKGWKGLDCATMDKDALQCLPDCSGHGTFDVDTQTCTCHARWSGDDCSKEVCDLDCGPHGRCVGESCVCDSGWTGEYCTSKLCDARCSDHGQCKNGTCLCVSGWNGRHCTLEGCPRGCAGHGQCRVANDGHWECKCFDGWDGPDCTTLKEQVCDDSKDNDKDGLVDCEDPECCQSAACKGSQLCVSSPKPTDILLRKQPPAITASFFERMKFLIDEGSLQNYAKQETFNESRSAVIRGRVVTSLGSGLVGVRVSTSTPLEGFTLTREDGWFDLLVNGGGAVTLHFGRAPFKRSTQVVFVPWNEVVIIDEVVMTTLDDKGGMGPPQACLAHDYDAMKPVVLATWKHGFQGACPDKSAILAESQVVQESLQIPGTGLNLVYHSSRAAGYLSTIQLQLTPEKVPATLALIHLRITIEGILFEKIFEADPVIKFTYPWNRLNVYRQRVYGVTTALVKVGYQYTDCKDIIWNVQTTKLSGHDMSISDVGGWNLDIHHRYNFHEGILQKGDGTNIYLKHKPRLIITAMGDGRQRALDCGNECSGSAVKQRLLAPVALVAAPDGSIFVGDFNLVRKINTDGTVRTVVKLNATRVSYRYHMALSPLDGTLYISDPESHQIIKVRNTDDFSDPERNWETVVGSGERCLPGDEAHCGDGALARDAKLAYPKGVAVSTDNVLYFADGTNIRMVDRDGIITTVIGNHMHRAHWKPIPCEGTLSVEEVHLRWPTELAINPLDNSLHIIDDHMILQMAPDGRVKVIAGRPLHCPSPLTGYDMELATYATLVMPQSIAFGAAGDLYVAESDSQRINRVRLITTDGKISLYAGAESKCNCLERGCDCFEADHFLASNSKFNTISAVTVSPDGIVHIADQANYRIRSVMASIPDASGVREYEIYAPDTQETYIFNRFGQHVMTKNILTGENNYVFTYTVNTSNGKLSTVTDAAGNKVFLLRDYSSLVNSIENTKGQKCRLKMSRMKMLQELRTPDNFNMTFDYHGTTGLLKAKYDSTGRSYIYKYDEFGRLTSAVTPTGRIINLTFDLSLKGATVLVSENNRKPVSILIKGSSVKTKVGEAETKTIISTDGSISSSMPWGHIISTDTVPYTILSEIDPILGESYPVPAKQRTEVGGDLANRFEWRYFLRRLQSNKGKSSKAVAQIGRKLRVNGENLLTLEYDRDTSTVAVFMDDKVELLNVTYDRMARPVKWGPRSGIFAEVELDYDRFNRLTSWRWGELNETYGYDRAGRLHEIRNGDGSSLAYSFRDMFTSLPLKVTTPRGSDYLLDYDDSGALQNLTTPRGHIHTFALMTSLGYFKYQYFSPMNRHPYEILYNDDGHILAKIFPHQSGKILYVYDSTGKLETILAGASAIRYVYHENTHLVKNVEISDPDYELRQDYKYHAGILKDEKMKFNSKSGLNNAHFKYQYDGNARLSTIDMNINSKEMPQLRLKYNQNLGILEGVSDLRIYRNTFNRSVMQDTSKQYFTITDYDDHGRIKTVLMNIKSFDVFRLELEYDVRNRIKSKKMMIGDTSSNERVSYNYDGHLMEVVGSEDDWKYVFDENGNIIGIIEHGEKRYLGYDIGDRVVQYGDIEFSSYDGRGFVIRRGEQKYRYNSRGQFVHAFERDKFQMWYFYDDRNRLVAWKDDKDNITQFFYTNPQTPNLITHMHYPKAEKTIRFLYDQKDFLTCIETEDQRFYVATDHNGSPLVIFDVNGEIIKEIKRSPFGKIVKDTNPGFYLPIDFQGGIFDYNTNLVHLENRLYDPVVGQWMTPSWEHLATKLSLPTDIFIYRFRNNDPINRDQNVPYMTSLSSWLQLYGYDLEKMMGAKYITDMIFQPKTSVTAPQLAPDFGVMSGLQCIIEKVNDKLSDIEFVPTPLLKMEPITRNLLPRVSYKRGVFGEGVLISRVDGKAFISVADGANSVVEDVITTVFNNSYFLDVHFSIHDQDVFYFVKDNSLKIRDDMEELRRLSGKFNVSQDETNDQGLEVRVHAVGKGSAQAVIVLRYGVDPAQERIKLLKHAHKRAAARAWEREKALVAAGWEGRGSWTEEEKEELISHGIVDGWAARDVHSVSRYPQLADDPANIVFVRDGRRKRRKSGRARHRS</sequence>
<name>A0ABM3LFQ9_BICAN</name>
<protein>
    <submittedName>
        <fullName evidence="16">Teneurin-m isoform X5</fullName>
    </submittedName>
</protein>
<evidence type="ECO:0000256" key="13">
    <source>
        <dbReference type="SAM" id="Phobius"/>
    </source>
</evidence>
<dbReference type="InterPro" id="IPR057627">
    <property type="entry name" value="FN-plug_TEN1-4"/>
</dbReference>
<dbReference type="InterPro" id="IPR051216">
    <property type="entry name" value="Teneurin"/>
</dbReference>
<dbReference type="PROSITE" id="PS01186">
    <property type="entry name" value="EGF_2"/>
    <property type="match status" value="3"/>
</dbReference>
<dbReference type="Pfam" id="PF15636">
    <property type="entry name" value="Tox-GHH"/>
    <property type="match status" value="1"/>
</dbReference>
<comment type="similarity">
    <text evidence="3">Belongs to the tenascin family. Teneurin subfamily.</text>
</comment>
<reference evidence="16" key="1">
    <citation type="submission" date="2025-08" db="UniProtKB">
        <authorList>
            <consortium name="RefSeq"/>
        </authorList>
    </citation>
    <scope>IDENTIFICATION</scope>
</reference>
<feature type="domain" description="EGF-like" evidence="14">
    <location>
        <begin position="674"/>
        <end position="710"/>
    </location>
</feature>
<feature type="transmembrane region" description="Helical" evidence="13">
    <location>
        <begin position="234"/>
        <end position="257"/>
    </location>
</feature>
<accession>A0ABM3LFQ9</accession>
<dbReference type="PANTHER" id="PTHR11219:SF72">
    <property type="entry name" value="TENEURIN-M"/>
    <property type="match status" value="1"/>
</dbReference>
<keyword evidence="5 11" id="KW-0245">EGF-like domain</keyword>
<dbReference type="Proteomes" id="UP001652582">
    <property type="component" value="Chromosome 6"/>
</dbReference>
<dbReference type="InterPro" id="IPR056820">
    <property type="entry name" value="TEN_TTR-like"/>
</dbReference>
<feature type="region of interest" description="Disordered" evidence="12">
    <location>
        <begin position="32"/>
        <end position="79"/>
    </location>
</feature>
<keyword evidence="7" id="KW-0677">Repeat</keyword>
<feature type="disulfide bond" evidence="11">
    <location>
        <begin position="700"/>
        <end position="709"/>
    </location>
</feature>
<gene>
    <name evidence="16" type="primary">LOC112055381</name>
</gene>
<keyword evidence="9 13" id="KW-0472">Membrane</keyword>
<dbReference type="RefSeq" id="XP_052737904.1">
    <property type="nucleotide sequence ID" value="XM_052881944.1"/>
</dbReference>
<evidence type="ECO:0000259" key="14">
    <source>
        <dbReference type="PROSITE" id="PS50026"/>
    </source>
</evidence>
<feature type="disulfide bond" evidence="11">
    <location>
        <begin position="678"/>
        <end position="688"/>
    </location>
</feature>
<evidence type="ECO:0000256" key="9">
    <source>
        <dbReference type="ARBA" id="ARBA00023136"/>
    </source>
</evidence>
<evidence type="ECO:0000313" key="16">
    <source>
        <dbReference type="RefSeq" id="XP_052737904.1"/>
    </source>
</evidence>
<evidence type="ECO:0000256" key="7">
    <source>
        <dbReference type="ARBA" id="ARBA00022737"/>
    </source>
</evidence>
<dbReference type="Pfam" id="PF25024">
    <property type="entry name" value="EGF_TEN"/>
    <property type="match status" value="1"/>
</dbReference>
<dbReference type="Gene3D" id="2.10.25.10">
    <property type="entry name" value="Laminin"/>
    <property type="match status" value="6"/>
</dbReference>
<feature type="region of interest" description="Disordered" evidence="12">
    <location>
        <begin position="158"/>
        <end position="194"/>
    </location>
</feature>
<proteinExistence type="inferred from homology"/>
<feature type="compositionally biased region" description="Low complexity" evidence="12">
    <location>
        <begin position="54"/>
        <end position="78"/>
    </location>
</feature>
<dbReference type="PROSITE" id="PS50026">
    <property type="entry name" value="EGF_3"/>
    <property type="match status" value="4"/>
</dbReference>
<comment type="caution">
    <text evidence="11">Lacks conserved residue(s) required for the propagation of feature annotation.</text>
</comment>
<dbReference type="PANTHER" id="PTHR11219">
    <property type="entry name" value="TENEURIN AND N-ACETYLGLUCOSAMINE-1-PHOSPHODIESTER ALPHA-N-ACETYLGLUCOSAMINIDASE"/>
    <property type="match status" value="1"/>
</dbReference>
<dbReference type="Pfam" id="PF24329">
    <property type="entry name" value="FN-plug_TEN1-4"/>
    <property type="match status" value="1"/>
</dbReference>
<feature type="region of interest" description="Disordered" evidence="12">
    <location>
        <begin position="93"/>
        <end position="128"/>
    </location>
</feature>
<dbReference type="InterPro" id="IPR056823">
    <property type="entry name" value="TEN-like_YD-shell"/>
</dbReference>
<dbReference type="SMART" id="SM00181">
    <property type="entry name" value="EGF"/>
    <property type="match status" value="8"/>
</dbReference>
<dbReference type="InterPro" id="IPR057629">
    <property type="entry name" value="Teneurin1-4_GBD"/>
</dbReference>
<keyword evidence="15" id="KW-1185">Reference proteome</keyword>
<keyword evidence="10 11" id="KW-1015">Disulfide bond</keyword>
<feature type="disulfide bond" evidence="11">
    <location>
        <begin position="498"/>
        <end position="507"/>
    </location>
</feature>
<keyword evidence="6 13" id="KW-0812">Transmembrane</keyword>
<dbReference type="InterPro" id="IPR011042">
    <property type="entry name" value="6-blade_b-propeller_TolB-like"/>
</dbReference>
<feature type="compositionally biased region" description="Basic and acidic residues" evidence="12">
    <location>
        <begin position="98"/>
        <end position="108"/>
    </location>
</feature>
<keyword evidence="8 13" id="KW-1133">Transmembrane helix</keyword>
<dbReference type="GeneID" id="112055381"/>
<evidence type="ECO:0000256" key="6">
    <source>
        <dbReference type="ARBA" id="ARBA00022692"/>
    </source>
</evidence>
<evidence type="ECO:0000256" key="12">
    <source>
        <dbReference type="SAM" id="MobiDB-lite"/>
    </source>
</evidence>
<comment type="subcellular location">
    <subcellularLocation>
        <location evidence="2">Cell membrane</location>
    </subcellularLocation>
    <subcellularLocation>
        <location evidence="1">Membrane</location>
        <topology evidence="1">Single-pass membrane protein</topology>
    </subcellularLocation>
</comment>
<evidence type="ECO:0000256" key="5">
    <source>
        <dbReference type="ARBA" id="ARBA00022536"/>
    </source>
</evidence>
<evidence type="ECO:0000256" key="11">
    <source>
        <dbReference type="PROSITE-ProRule" id="PRU00076"/>
    </source>
</evidence>
<feature type="region of interest" description="Disordered" evidence="12">
    <location>
        <begin position="295"/>
        <end position="317"/>
    </location>
</feature>
<organism evidence="15 16">
    <name type="scientific">Bicyclus anynana</name>
    <name type="common">Squinting bush brown butterfly</name>
    <dbReference type="NCBI Taxonomy" id="110368"/>
    <lineage>
        <taxon>Eukaryota</taxon>
        <taxon>Metazoa</taxon>
        <taxon>Ecdysozoa</taxon>
        <taxon>Arthropoda</taxon>
        <taxon>Hexapoda</taxon>
        <taxon>Insecta</taxon>
        <taxon>Pterygota</taxon>
        <taxon>Neoptera</taxon>
        <taxon>Endopterygota</taxon>
        <taxon>Lepidoptera</taxon>
        <taxon>Glossata</taxon>
        <taxon>Ditrysia</taxon>
        <taxon>Papilionoidea</taxon>
        <taxon>Nymphalidae</taxon>
        <taxon>Satyrinae</taxon>
        <taxon>Satyrini</taxon>
        <taxon>Mycalesina</taxon>
        <taxon>Bicyclus</taxon>
    </lineage>
</organism>
<dbReference type="InterPro" id="IPR056822">
    <property type="entry name" value="TEN_NHL"/>
</dbReference>
<feature type="disulfide bond" evidence="11">
    <location>
        <begin position="602"/>
        <end position="611"/>
    </location>
</feature>
<feature type="compositionally biased region" description="Low complexity" evidence="12">
    <location>
        <begin position="299"/>
        <end position="314"/>
    </location>
</feature>
<feature type="domain" description="EGF-like" evidence="14">
    <location>
        <begin position="510"/>
        <end position="542"/>
    </location>
</feature>
<evidence type="ECO:0000256" key="3">
    <source>
        <dbReference type="ARBA" id="ARBA00009385"/>
    </source>
</evidence>
<dbReference type="InterPro" id="IPR028916">
    <property type="entry name" value="Tox-GHH_dom"/>
</dbReference>
<dbReference type="InterPro" id="IPR000742">
    <property type="entry name" value="EGF"/>
</dbReference>
<feature type="domain" description="EGF-like" evidence="14">
    <location>
        <begin position="472"/>
        <end position="508"/>
    </location>
</feature>
<dbReference type="Pfam" id="PF25021">
    <property type="entry name" value="TEN_NHL"/>
    <property type="match status" value="1"/>
</dbReference>
<feature type="compositionally biased region" description="Pro residues" evidence="12">
    <location>
        <begin position="113"/>
        <end position="122"/>
    </location>
</feature>
<feature type="compositionally biased region" description="Polar residues" evidence="12">
    <location>
        <begin position="162"/>
        <end position="180"/>
    </location>
</feature>
<dbReference type="Pfam" id="PF23538">
    <property type="entry name" value="Teneurin_ABD"/>
    <property type="match status" value="1"/>
</dbReference>
<feature type="compositionally biased region" description="Basic and acidic residues" evidence="12">
    <location>
        <begin position="181"/>
        <end position="194"/>
    </location>
</feature>
<evidence type="ECO:0000256" key="8">
    <source>
        <dbReference type="ARBA" id="ARBA00022989"/>
    </source>
</evidence>
<dbReference type="Pfam" id="PF25020">
    <property type="entry name" value="TTR_TEN1-4"/>
    <property type="match status" value="1"/>
</dbReference>
<dbReference type="Gene3D" id="2.60.120.260">
    <property type="entry name" value="Galactose-binding domain-like"/>
    <property type="match status" value="1"/>
</dbReference>
<evidence type="ECO:0000256" key="1">
    <source>
        <dbReference type="ARBA" id="ARBA00004167"/>
    </source>
</evidence>
<evidence type="ECO:0000313" key="15">
    <source>
        <dbReference type="Proteomes" id="UP001652582"/>
    </source>
</evidence>
<dbReference type="PROSITE" id="PS00022">
    <property type="entry name" value="EGF_1"/>
    <property type="match status" value="4"/>
</dbReference>
<feature type="disulfide bond" evidence="11">
    <location>
        <begin position="532"/>
        <end position="541"/>
    </location>
</feature>
<keyword evidence="4" id="KW-1003">Cell membrane</keyword>
<evidence type="ECO:0000256" key="4">
    <source>
        <dbReference type="ARBA" id="ARBA00022475"/>
    </source>
</evidence>
<evidence type="ECO:0000256" key="2">
    <source>
        <dbReference type="ARBA" id="ARBA00004236"/>
    </source>
</evidence>
<evidence type="ECO:0000256" key="10">
    <source>
        <dbReference type="ARBA" id="ARBA00023157"/>
    </source>
</evidence>